<evidence type="ECO:0000256" key="1">
    <source>
        <dbReference type="SAM" id="Phobius"/>
    </source>
</evidence>
<accession>A9B1E9</accession>
<sequence length="110" mass="11981">MTDELDAIPWHTIDHAYGYATDTPQHLRNLTHPDPEVIQQSHSALSASIVHQGGVWPAALAAFPYLLRIFLTHSGHTCSCASALVMIIVKGIAPPIPSLIAYGYLLNKKI</sequence>
<dbReference type="AlphaFoldDB" id="A9B1E9"/>
<dbReference type="EMBL" id="CP000875">
    <property type="protein sequence ID" value="ABX07336.1"/>
    <property type="molecule type" value="Genomic_DNA"/>
</dbReference>
<evidence type="ECO:0000313" key="2">
    <source>
        <dbReference type="EMBL" id="ABX07336.1"/>
    </source>
</evidence>
<keyword evidence="1" id="KW-0812">Transmembrane</keyword>
<dbReference type="STRING" id="316274.Haur_4705"/>
<evidence type="ECO:0000313" key="3">
    <source>
        <dbReference type="Proteomes" id="UP000000787"/>
    </source>
</evidence>
<feature type="transmembrane region" description="Helical" evidence="1">
    <location>
        <begin position="54"/>
        <end position="71"/>
    </location>
</feature>
<reference evidence="2 3" key="1">
    <citation type="journal article" date="2011" name="Stand. Genomic Sci.">
        <title>Complete genome sequence of the filamentous gliding predatory bacterium Herpetosiphon aurantiacus type strain (114-95(T)).</title>
        <authorList>
            <person name="Kiss H."/>
            <person name="Nett M."/>
            <person name="Domin N."/>
            <person name="Martin K."/>
            <person name="Maresca J.A."/>
            <person name="Copeland A."/>
            <person name="Lapidus A."/>
            <person name="Lucas S."/>
            <person name="Berry K.W."/>
            <person name="Glavina Del Rio T."/>
            <person name="Dalin E."/>
            <person name="Tice H."/>
            <person name="Pitluck S."/>
            <person name="Richardson P."/>
            <person name="Bruce D."/>
            <person name="Goodwin L."/>
            <person name="Han C."/>
            <person name="Detter J.C."/>
            <person name="Schmutz J."/>
            <person name="Brettin T."/>
            <person name="Land M."/>
            <person name="Hauser L."/>
            <person name="Kyrpides N.C."/>
            <person name="Ivanova N."/>
            <person name="Goker M."/>
            <person name="Woyke T."/>
            <person name="Klenk H.P."/>
            <person name="Bryant D.A."/>
        </authorList>
    </citation>
    <scope>NUCLEOTIDE SEQUENCE [LARGE SCALE GENOMIC DNA]</scope>
    <source>
        <strain evidence="3">ATCC 23779 / DSM 785 / 114-95</strain>
    </source>
</reference>
<keyword evidence="1" id="KW-0472">Membrane</keyword>
<organism evidence="2 3">
    <name type="scientific">Herpetosiphon aurantiacus (strain ATCC 23779 / DSM 785 / 114-95)</name>
    <dbReference type="NCBI Taxonomy" id="316274"/>
    <lineage>
        <taxon>Bacteria</taxon>
        <taxon>Bacillati</taxon>
        <taxon>Chloroflexota</taxon>
        <taxon>Chloroflexia</taxon>
        <taxon>Herpetosiphonales</taxon>
        <taxon>Herpetosiphonaceae</taxon>
        <taxon>Herpetosiphon</taxon>
    </lineage>
</organism>
<keyword evidence="3" id="KW-1185">Reference proteome</keyword>
<protein>
    <submittedName>
        <fullName evidence="2">Uncharacterized protein</fullName>
    </submittedName>
</protein>
<dbReference type="HOGENOM" id="CLU_2167478_0_0_0"/>
<dbReference type="Proteomes" id="UP000000787">
    <property type="component" value="Chromosome"/>
</dbReference>
<feature type="transmembrane region" description="Helical" evidence="1">
    <location>
        <begin position="83"/>
        <end position="105"/>
    </location>
</feature>
<keyword evidence="1" id="KW-1133">Transmembrane helix</keyword>
<dbReference type="KEGG" id="hau:Haur_4705"/>
<dbReference type="BioCyc" id="HAUR316274:GHYA-4762-MONOMER"/>
<proteinExistence type="predicted"/>
<gene>
    <name evidence="2" type="ordered locus">Haur_4705</name>
</gene>
<dbReference type="InParanoid" id="A9B1E9"/>
<dbReference type="eggNOG" id="COG1413">
    <property type="taxonomic scope" value="Bacteria"/>
</dbReference>
<name>A9B1E9_HERA2</name>